<evidence type="ECO:0000313" key="4">
    <source>
        <dbReference type="EMBL" id="KAA1241575.1"/>
    </source>
</evidence>
<dbReference type="Proteomes" id="UP000324701">
    <property type="component" value="Unassembled WGS sequence"/>
</dbReference>
<keyword evidence="2 4" id="KW-0012">Acyltransferase</keyword>
<dbReference type="InterPro" id="IPR016036">
    <property type="entry name" value="Malonyl_transacylase_ACP-bd"/>
</dbReference>
<evidence type="ECO:0000256" key="1">
    <source>
        <dbReference type="ARBA" id="ARBA00022679"/>
    </source>
</evidence>
<evidence type="ECO:0000256" key="2">
    <source>
        <dbReference type="ARBA" id="ARBA00023315"/>
    </source>
</evidence>
<name>A0A5B1B125_MYCSI</name>
<dbReference type="InterPro" id="IPR014043">
    <property type="entry name" value="Acyl_transferase_dom"/>
</dbReference>
<protein>
    <submittedName>
        <fullName evidence="4">Acyltransferase domain-containing protein</fullName>
    </submittedName>
</protein>
<keyword evidence="1 4" id="KW-0808">Transferase</keyword>
<gene>
    <name evidence="4" type="ORF">F0Q45_26460</name>
</gene>
<keyword evidence="5" id="KW-1185">Reference proteome</keyword>
<dbReference type="RefSeq" id="WP_149656647.1">
    <property type="nucleotide sequence ID" value="NZ_VTZN01000468.1"/>
</dbReference>
<dbReference type="InterPro" id="IPR001227">
    <property type="entry name" value="Ac_transferase_dom_sf"/>
</dbReference>
<dbReference type="InterPro" id="IPR050091">
    <property type="entry name" value="PKS_NRPS_Biosynth_Enz"/>
</dbReference>
<comment type="caution">
    <text evidence="4">The sequence shown here is derived from an EMBL/GenBank/DDBJ whole genome shotgun (WGS) entry which is preliminary data.</text>
</comment>
<dbReference type="EMBL" id="VTZN01000468">
    <property type="protein sequence ID" value="KAA1241575.1"/>
    <property type="molecule type" value="Genomic_DNA"/>
</dbReference>
<dbReference type="Gene3D" id="3.40.366.10">
    <property type="entry name" value="Malonyl-Coenzyme A Acyl Carrier Protein, domain 2"/>
    <property type="match status" value="1"/>
</dbReference>
<feature type="non-terminal residue" evidence="4">
    <location>
        <position position="1"/>
    </location>
</feature>
<dbReference type="SUPFAM" id="SSF55048">
    <property type="entry name" value="Probable ACP-binding domain of malonyl-CoA ACP transacylase"/>
    <property type="match status" value="1"/>
</dbReference>
<dbReference type="SUPFAM" id="SSF52151">
    <property type="entry name" value="FabD/lysophospholipase-like"/>
    <property type="match status" value="1"/>
</dbReference>
<dbReference type="GO" id="GO:0004312">
    <property type="term" value="F:fatty acid synthase activity"/>
    <property type="evidence" value="ECO:0007669"/>
    <property type="project" value="TreeGrafter"/>
</dbReference>
<evidence type="ECO:0000313" key="5">
    <source>
        <dbReference type="Proteomes" id="UP000324701"/>
    </source>
</evidence>
<dbReference type="PANTHER" id="PTHR43775:SF51">
    <property type="entry name" value="INACTIVE PHENOLPHTHIOCEROL SYNTHESIS POLYKETIDE SYNTHASE TYPE I PKS1-RELATED"/>
    <property type="match status" value="1"/>
</dbReference>
<dbReference type="InterPro" id="IPR016035">
    <property type="entry name" value="Acyl_Trfase/lysoPLipase"/>
</dbReference>
<sequence length="225" mass="22437">WELLGYWGVRPDYVMGHSVGELAAACVAGVLSLRDAAMLVAARGRLMGGLAGGGVMVAVGAGEAEVSELLVGGVAIAAVNGPESVVVSGERDAVAGVVAELVGRGRRVRELAVSHGFHSSLMEPMLAEFGEVAAGVGVGVASVPVVSNVTGELAGPGYGSAQYWVDHVRGAVRFADGVRCVESLGVRRFVEVGPASGLAASVAASLSGGDGLVVSLLGRNCSEVG</sequence>
<dbReference type="AlphaFoldDB" id="A0A5B1B125"/>
<reference evidence="4 5" key="1">
    <citation type="submission" date="2019-09" db="EMBL/GenBank/DDBJ databases">
        <title>Report of infection by Mycobacterium simiae a patient suffering from pulmonary tuberculosis.</title>
        <authorList>
            <person name="Mohanty P.S."/>
            <person name="Bansal A.K."/>
            <person name="Singh H."/>
            <person name="Sharma S."/>
            <person name="Patil S.A."/>
            <person name="Upadhaya P."/>
            <person name="Singh P.K."/>
            <person name="Kumar D."/>
            <person name="Kumar S."/>
            <person name="Singh R.K."/>
            <person name="Chaudhary B."/>
        </authorList>
    </citation>
    <scope>NUCLEOTIDE SEQUENCE [LARGE SCALE GENOMIC DNA]</scope>
    <source>
        <strain evidence="4 5">JAL-560-SIM</strain>
    </source>
</reference>
<dbReference type="Pfam" id="PF00698">
    <property type="entry name" value="Acyl_transf_1"/>
    <property type="match status" value="1"/>
</dbReference>
<dbReference type="GO" id="GO:0006633">
    <property type="term" value="P:fatty acid biosynthetic process"/>
    <property type="evidence" value="ECO:0007669"/>
    <property type="project" value="TreeGrafter"/>
</dbReference>
<dbReference type="PANTHER" id="PTHR43775">
    <property type="entry name" value="FATTY ACID SYNTHASE"/>
    <property type="match status" value="1"/>
</dbReference>
<feature type="domain" description="Malonyl-CoA:ACP transacylase (MAT)" evidence="3">
    <location>
        <begin position="2"/>
        <end position="221"/>
    </location>
</feature>
<feature type="non-terminal residue" evidence="4">
    <location>
        <position position="225"/>
    </location>
</feature>
<evidence type="ECO:0000259" key="3">
    <source>
        <dbReference type="SMART" id="SM00827"/>
    </source>
</evidence>
<proteinExistence type="predicted"/>
<dbReference type="OrthoDB" id="9778690at2"/>
<dbReference type="SMART" id="SM00827">
    <property type="entry name" value="PKS_AT"/>
    <property type="match status" value="1"/>
</dbReference>
<accession>A0A5B1B125</accession>
<organism evidence="4 5">
    <name type="scientific">Mycobacterium simiae</name>
    <name type="common">Mycobacterium habana</name>
    <dbReference type="NCBI Taxonomy" id="1784"/>
    <lineage>
        <taxon>Bacteria</taxon>
        <taxon>Bacillati</taxon>
        <taxon>Actinomycetota</taxon>
        <taxon>Actinomycetes</taxon>
        <taxon>Mycobacteriales</taxon>
        <taxon>Mycobacteriaceae</taxon>
        <taxon>Mycobacterium</taxon>
        <taxon>Mycobacterium simiae complex</taxon>
    </lineage>
</organism>